<keyword evidence="3" id="KW-1185">Reference proteome</keyword>
<protein>
    <recommendedName>
        <fullName evidence="4">Fibrinogen C-terminal domain-containing protein</fullName>
    </recommendedName>
</protein>
<dbReference type="EMBL" id="BMAT01001781">
    <property type="protein sequence ID" value="GFR92454.1"/>
    <property type="molecule type" value="Genomic_DNA"/>
</dbReference>
<evidence type="ECO:0000313" key="2">
    <source>
        <dbReference type="EMBL" id="GFR92454.1"/>
    </source>
</evidence>
<sequence>MGRAIFVTLACILVASNGLELTLDRGGNQTLGKTRKLCGVLSCTEEVGVPFSFTPDEDQVLSHVVFNKITSLSVFKRRASTTSDTATGKRQVRIASVTSSSPRESYVANGRKVDGLLGPERAAVTVELAKQGDCEAEFTCQVRGVDTRGREVVSSVRLAQHKDQGRNQVYGGSLAQPTSLELLGAIQQLVTQAVAGLENKMEDRFFRMHKDVNDRIETFHHRLDDKINMFENRVEDKTDQNNNLNKLMQLDLKVSNELAQFREAAKTDIMQSVNALEAVYEGVERTLNKTSHLITSMEEEFSVFASNGERTLQTVRRESEVVRGMLASGEVSSRCLINDSKTDSTPIACYNGMNSFATEVYPPYVLTSVDGLNVPVLCDTKTEEGGWIVIQVIPLDLYTHTHTPYHTRSSHKTTRKSIKI</sequence>
<organism evidence="2 3">
    <name type="scientific">Elysia marginata</name>
    <dbReference type="NCBI Taxonomy" id="1093978"/>
    <lineage>
        <taxon>Eukaryota</taxon>
        <taxon>Metazoa</taxon>
        <taxon>Spiralia</taxon>
        <taxon>Lophotrochozoa</taxon>
        <taxon>Mollusca</taxon>
        <taxon>Gastropoda</taxon>
        <taxon>Heterobranchia</taxon>
        <taxon>Euthyneura</taxon>
        <taxon>Panpulmonata</taxon>
        <taxon>Sacoglossa</taxon>
        <taxon>Placobranchoidea</taxon>
        <taxon>Plakobranchidae</taxon>
        <taxon>Elysia</taxon>
    </lineage>
</organism>
<evidence type="ECO:0008006" key="4">
    <source>
        <dbReference type="Google" id="ProtNLM"/>
    </source>
</evidence>
<name>A0AAV4H4C7_9GAST</name>
<reference evidence="2 3" key="1">
    <citation type="journal article" date="2021" name="Elife">
        <title>Chloroplast acquisition without the gene transfer in kleptoplastic sea slugs, Plakobranchus ocellatus.</title>
        <authorList>
            <person name="Maeda T."/>
            <person name="Takahashi S."/>
            <person name="Yoshida T."/>
            <person name="Shimamura S."/>
            <person name="Takaki Y."/>
            <person name="Nagai Y."/>
            <person name="Toyoda A."/>
            <person name="Suzuki Y."/>
            <person name="Arimoto A."/>
            <person name="Ishii H."/>
            <person name="Satoh N."/>
            <person name="Nishiyama T."/>
            <person name="Hasebe M."/>
            <person name="Maruyama T."/>
            <person name="Minagawa J."/>
            <person name="Obokata J."/>
            <person name="Shigenobu S."/>
        </authorList>
    </citation>
    <scope>NUCLEOTIDE SEQUENCE [LARGE SCALE GENOMIC DNA]</scope>
</reference>
<dbReference type="AlphaFoldDB" id="A0AAV4H4C7"/>
<feature type="chain" id="PRO_5043607368" description="Fibrinogen C-terminal domain-containing protein" evidence="1">
    <location>
        <begin position="19"/>
        <end position="420"/>
    </location>
</feature>
<gene>
    <name evidence="2" type="ORF">ElyMa_000868300</name>
</gene>
<keyword evidence="1" id="KW-0732">Signal</keyword>
<evidence type="ECO:0000256" key="1">
    <source>
        <dbReference type="SAM" id="SignalP"/>
    </source>
</evidence>
<accession>A0AAV4H4C7</accession>
<dbReference type="Proteomes" id="UP000762676">
    <property type="component" value="Unassembled WGS sequence"/>
</dbReference>
<proteinExistence type="predicted"/>
<feature type="signal peptide" evidence="1">
    <location>
        <begin position="1"/>
        <end position="18"/>
    </location>
</feature>
<comment type="caution">
    <text evidence="2">The sequence shown here is derived from an EMBL/GenBank/DDBJ whole genome shotgun (WGS) entry which is preliminary data.</text>
</comment>
<evidence type="ECO:0000313" key="3">
    <source>
        <dbReference type="Proteomes" id="UP000762676"/>
    </source>
</evidence>